<dbReference type="STRING" id="1538463.B0T36_02570"/>
<evidence type="ECO:0000313" key="3">
    <source>
        <dbReference type="Proteomes" id="UP000188836"/>
    </source>
</evidence>
<feature type="compositionally biased region" description="Basic and acidic residues" evidence="1">
    <location>
        <begin position="49"/>
        <end position="67"/>
    </location>
</feature>
<comment type="caution">
    <text evidence="2">The sequence shown here is derived from an EMBL/GenBank/DDBJ whole genome shotgun (WGS) entry which is preliminary data.</text>
</comment>
<name>A0A1W0BFH5_9NOCA</name>
<dbReference type="OrthoDB" id="4544293at2"/>
<evidence type="ECO:0000256" key="1">
    <source>
        <dbReference type="SAM" id="MobiDB-lite"/>
    </source>
</evidence>
<dbReference type="RefSeq" id="WP_077119063.1">
    <property type="nucleotide sequence ID" value="NZ_LOKT01000002.1"/>
</dbReference>
<dbReference type="Proteomes" id="UP000188836">
    <property type="component" value="Unassembled WGS sequence"/>
</dbReference>
<accession>A0A1W0BFH5</accession>
<dbReference type="AlphaFoldDB" id="A0A1W0BFH5"/>
<proteinExistence type="predicted"/>
<reference evidence="2 3" key="1">
    <citation type="journal article" date="2016" name="Antonie Van Leeuwenhoek">
        <title>Nocardia donostiensis sp. nov., isolated from human respiratory specimens.</title>
        <authorList>
            <person name="Ercibengoa M."/>
            <person name="Bell M."/>
            <person name="Marimon J.M."/>
            <person name="Humrighouse B."/>
            <person name="Klenk H.P."/>
            <person name="Potter G."/>
            <person name="Perez-Trallero E."/>
        </authorList>
    </citation>
    <scope>NUCLEOTIDE SEQUENCE [LARGE SCALE GENOMIC DNA]</scope>
    <source>
        <strain evidence="2 3">X1655</strain>
    </source>
</reference>
<dbReference type="EMBL" id="MUMY01000016">
    <property type="protein sequence ID" value="ONM47287.1"/>
    <property type="molecule type" value="Genomic_DNA"/>
</dbReference>
<sequence length="196" mass="21371">MAARHGLETRGFEAAAVDAGTAREIVTALDDLLMKYTIPLHGIEVAEQREDTIRRERKKPVDPERTGRPPVWLTLERAELANPSATGGPGQGETRRRFRRRGSAERPVYAAVARAFAAALDEAGGYRARQEAWRTLMADSLRGGANIDSGLLDPRHALIEGFVEVELRGKRAGGSAKALHEVLVKIARAEPEESTA</sequence>
<feature type="region of interest" description="Disordered" evidence="1">
    <location>
        <begin position="79"/>
        <end position="102"/>
    </location>
</feature>
<feature type="region of interest" description="Disordered" evidence="1">
    <location>
        <begin position="49"/>
        <end position="68"/>
    </location>
</feature>
<keyword evidence="3" id="KW-1185">Reference proteome</keyword>
<evidence type="ECO:0000313" key="2">
    <source>
        <dbReference type="EMBL" id="ONM47287.1"/>
    </source>
</evidence>
<organism evidence="2 3">
    <name type="scientific">Nocardia donostiensis</name>
    <dbReference type="NCBI Taxonomy" id="1538463"/>
    <lineage>
        <taxon>Bacteria</taxon>
        <taxon>Bacillati</taxon>
        <taxon>Actinomycetota</taxon>
        <taxon>Actinomycetes</taxon>
        <taxon>Mycobacteriales</taxon>
        <taxon>Nocardiaceae</taxon>
        <taxon>Nocardia</taxon>
    </lineage>
</organism>
<gene>
    <name evidence="2" type="ORF">B0T46_18620</name>
</gene>
<protein>
    <submittedName>
        <fullName evidence="2">Uncharacterized protein</fullName>
    </submittedName>
</protein>